<evidence type="ECO:0000256" key="6">
    <source>
        <dbReference type="SAM" id="Phobius"/>
    </source>
</evidence>
<sequence>MKKAGKILFQLSILVIIYQVGNLTVEYLHMQIPGNVIGIVLLFLLLWSGLIKVEQIESTVGFLLKHLGFFFIPISVGLMTLGDIVITKGWILLVILLISAFIGIVAAGKTTQSVIEKNEKEKVDYHDHAL</sequence>
<evidence type="ECO:0000313" key="8">
    <source>
        <dbReference type="Proteomes" id="UP000234950"/>
    </source>
</evidence>
<dbReference type="InterPro" id="IPR005538">
    <property type="entry name" value="LrgA/CidA"/>
</dbReference>
<feature type="transmembrane region" description="Helical" evidence="6">
    <location>
        <begin position="32"/>
        <end position="51"/>
    </location>
</feature>
<gene>
    <name evidence="7" type="ORF">CVD27_24405</name>
</gene>
<feature type="transmembrane region" description="Helical" evidence="6">
    <location>
        <begin position="90"/>
        <end position="108"/>
    </location>
</feature>
<keyword evidence="5 6" id="KW-0472">Membrane</keyword>
<organism evidence="7 8">
    <name type="scientific">Neobacillus cucumis</name>
    <dbReference type="NCBI Taxonomy" id="1740721"/>
    <lineage>
        <taxon>Bacteria</taxon>
        <taxon>Bacillati</taxon>
        <taxon>Bacillota</taxon>
        <taxon>Bacilli</taxon>
        <taxon>Bacillales</taxon>
        <taxon>Bacillaceae</taxon>
        <taxon>Neobacillus</taxon>
    </lineage>
</organism>
<protein>
    <submittedName>
        <fullName evidence="7">Murein hydrolase regulator LrgA</fullName>
    </submittedName>
</protein>
<dbReference type="Pfam" id="PF03788">
    <property type="entry name" value="LrgA"/>
    <property type="match status" value="1"/>
</dbReference>
<comment type="subcellular location">
    <subcellularLocation>
        <location evidence="1">Cell membrane</location>
        <topology evidence="1">Multi-pass membrane protein</topology>
    </subcellularLocation>
</comment>
<evidence type="ECO:0000256" key="1">
    <source>
        <dbReference type="ARBA" id="ARBA00004651"/>
    </source>
</evidence>
<dbReference type="EMBL" id="PGVE01000091">
    <property type="protein sequence ID" value="PLS01541.1"/>
    <property type="molecule type" value="Genomic_DNA"/>
</dbReference>
<evidence type="ECO:0000256" key="3">
    <source>
        <dbReference type="ARBA" id="ARBA00022692"/>
    </source>
</evidence>
<accession>A0A2N5H7P6</accession>
<dbReference type="RefSeq" id="WP_101651303.1">
    <property type="nucleotide sequence ID" value="NZ_PGVE01000091.1"/>
</dbReference>
<dbReference type="GO" id="GO:0016787">
    <property type="term" value="F:hydrolase activity"/>
    <property type="evidence" value="ECO:0007669"/>
    <property type="project" value="UniProtKB-KW"/>
</dbReference>
<dbReference type="PANTHER" id="PTHR33931:SF2">
    <property type="entry name" value="HOLIN-LIKE PROTEIN CIDA"/>
    <property type="match status" value="1"/>
</dbReference>
<keyword evidence="8" id="KW-1185">Reference proteome</keyword>
<dbReference type="OrthoDB" id="3176438at2"/>
<dbReference type="PANTHER" id="PTHR33931">
    <property type="entry name" value="HOLIN-LIKE PROTEIN CIDA-RELATED"/>
    <property type="match status" value="1"/>
</dbReference>
<reference evidence="7 8" key="1">
    <citation type="submission" date="2017-11" db="EMBL/GenBank/DDBJ databases">
        <title>Comparitive Functional Genomics of Dry Heat Resistant strains isolated from the Viking Spacecraft.</title>
        <authorList>
            <person name="Seuylemezian A."/>
            <person name="Cooper K."/>
            <person name="Vaishampayan P."/>
        </authorList>
    </citation>
    <scope>NUCLEOTIDE SEQUENCE [LARGE SCALE GENOMIC DNA]</scope>
    <source>
        <strain evidence="7 8">V32-6</strain>
    </source>
</reference>
<evidence type="ECO:0000313" key="7">
    <source>
        <dbReference type="EMBL" id="PLS01541.1"/>
    </source>
</evidence>
<evidence type="ECO:0000256" key="2">
    <source>
        <dbReference type="ARBA" id="ARBA00022475"/>
    </source>
</evidence>
<keyword evidence="2" id="KW-1003">Cell membrane</keyword>
<proteinExistence type="predicted"/>
<evidence type="ECO:0000256" key="5">
    <source>
        <dbReference type="ARBA" id="ARBA00023136"/>
    </source>
</evidence>
<keyword evidence="7" id="KW-0378">Hydrolase</keyword>
<feature type="transmembrane region" description="Helical" evidence="6">
    <location>
        <begin position="63"/>
        <end position="84"/>
    </location>
</feature>
<name>A0A2N5H7P6_9BACI</name>
<keyword evidence="3 6" id="KW-0812">Transmembrane</keyword>
<dbReference type="Proteomes" id="UP000234950">
    <property type="component" value="Unassembled WGS sequence"/>
</dbReference>
<evidence type="ECO:0000256" key="4">
    <source>
        <dbReference type="ARBA" id="ARBA00022989"/>
    </source>
</evidence>
<dbReference type="GO" id="GO:0005886">
    <property type="term" value="C:plasma membrane"/>
    <property type="evidence" value="ECO:0007669"/>
    <property type="project" value="UniProtKB-SubCell"/>
</dbReference>
<keyword evidence="4 6" id="KW-1133">Transmembrane helix</keyword>
<comment type="caution">
    <text evidence="7">The sequence shown here is derived from an EMBL/GenBank/DDBJ whole genome shotgun (WGS) entry which is preliminary data.</text>
</comment>
<dbReference type="AlphaFoldDB" id="A0A2N5H7P6"/>